<keyword evidence="6" id="KW-0472">Membrane</keyword>
<proteinExistence type="inferred from homology"/>
<organism evidence="9 10">
    <name type="scientific">Actinoplanes octamycinicus</name>
    <dbReference type="NCBI Taxonomy" id="135948"/>
    <lineage>
        <taxon>Bacteria</taxon>
        <taxon>Bacillati</taxon>
        <taxon>Actinomycetota</taxon>
        <taxon>Actinomycetes</taxon>
        <taxon>Micromonosporales</taxon>
        <taxon>Micromonosporaceae</taxon>
        <taxon>Actinoplanes</taxon>
    </lineage>
</organism>
<comment type="similarity">
    <text evidence="4">Belongs to the methyl-accepting chemotaxis (MCP) protein family.</text>
</comment>
<comment type="caution">
    <text evidence="9">The sequence shown here is derived from an EMBL/GenBank/DDBJ whole genome shotgun (WGS) entry which is preliminary data.</text>
</comment>
<dbReference type="PROSITE" id="PS50111">
    <property type="entry name" value="CHEMOTAXIS_TRANSDUC_2"/>
    <property type="match status" value="1"/>
</dbReference>
<evidence type="ECO:0000256" key="5">
    <source>
        <dbReference type="PROSITE-ProRule" id="PRU00284"/>
    </source>
</evidence>
<dbReference type="GO" id="GO:0016020">
    <property type="term" value="C:membrane"/>
    <property type="evidence" value="ECO:0007669"/>
    <property type="project" value="InterPro"/>
</dbReference>
<dbReference type="EMBL" id="JACHNB010000001">
    <property type="protein sequence ID" value="MBB4740583.1"/>
    <property type="molecule type" value="Genomic_DNA"/>
</dbReference>
<evidence type="ECO:0000256" key="1">
    <source>
        <dbReference type="ARBA" id="ARBA00022692"/>
    </source>
</evidence>
<sequence>MQPDTTDAGRTAAVPRGLLERVLGDRSLLIKSTITAACVAVVALLVTVVSLSRMGQLRDDLQAMKDHHVDSMEQLANLRGGITNLFRGMLLVSSGQGQHDDQLTQAGLSGTSAADTQIDAATAAYREIAIDSGARDRLTRLDTFAEAMQRYRALRDVLIFRKAPPAGFQMPAPDQIMGAFTSAEDAMNGAMDELQQAEESDADAMTATSNQAYQRSRLITLVGLVIGFAVAAFVGFGVMRLIKRQLATVSSALGAVADGDLTVPAEVRSRDELGRMAEAVNRAREGLQTTVRQLTHDAGTLGTVTERLSTITRRLDAEAREAAEQAGMVAGTANEVSASVQSVAAGSDEMGASIREISQNASSAAQVAAGAVNVAQVTNNTVAKLGESSAEIGDVVKTITSIAEQTNLLALNATIEAARAGEAGKGFAVVATEVKDLAQETAKATEDIAQRVQAIQADTENAVTAIQEISRIISEINDYQVTIASAVEQQTATTNEMSRSIGEAATGSTTIAGNINAVAGAAHATTSALSEADASMGELTRVAGELREVVSRFRV</sequence>
<dbReference type="SMART" id="SM00283">
    <property type="entry name" value="MA"/>
    <property type="match status" value="1"/>
</dbReference>
<dbReference type="SUPFAM" id="SSF58104">
    <property type="entry name" value="Methyl-accepting chemotaxis protein (MCP) signaling domain"/>
    <property type="match status" value="1"/>
</dbReference>
<protein>
    <submittedName>
        <fullName evidence="9">Methyl-accepting chemotaxis protein</fullName>
    </submittedName>
</protein>
<feature type="domain" description="Methyl-accepting transducer" evidence="7">
    <location>
        <begin position="297"/>
        <end position="540"/>
    </location>
</feature>
<name>A0A7W7M866_9ACTN</name>
<dbReference type="PROSITE" id="PS50885">
    <property type="entry name" value="HAMP"/>
    <property type="match status" value="1"/>
</dbReference>
<dbReference type="PRINTS" id="PR00260">
    <property type="entry name" value="CHEMTRNSDUCR"/>
</dbReference>
<dbReference type="GO" id="GO:0006935">
    <property type="term" value="P:chemotaxis"/>
    <property type="evidence" value="ECO:0007669"/>
    <property type="project" value="InterPro"/>
</dbReference>
<reference evidence="9 10" key="1">
    <citation type="submission" date="2020-08" db="EMBL/GenBank/DDBJ databases">
        <title>Sequencing the genomes of 1000 actinobacteria strains.</title>
        <authorList>
            <person name="Klenk H.-P."/>
        </authorList>
    </citation>
    <scope>NUCLEOTIDE SEQUENCE [LARGE SCALE GENOMIC DNA]</scope>
    <source>
        <strain evidence="9 10">DSM 45809</strain>
    </source>
</reference>
<keyword evidence="2 6" id="KW-1133">Transmembrane helix</keyword>
<evidence type="ECO:0000256" key="6">
    <source>
        <dbReference type="SAM" id="Phobius"/>
    </source>
</evidence>
<evidence type="ECO:0000259" key="7">
    <source>
        <dbReference type="PROSITE" id="PS50111"/>
    </source>
</evidence>
<feature type="domain" description="HAMP" evidence="8">
    <location>
        <begin position="240"/>
        <end position="292"/>
    </location>
</feature>
<dbReference type="Gene3D" id="1.10.287.950">
    <property type="entry name" value="Methyl-accepting chemotaxis protein"/>
    <property type="match status" value="1"/>
</dbReference>
<dbReference type="RefSeq" id="WP_185041161.1">
    <property type="nucleotide sequence ID" value="NZ_BAABFG010000005.1"/>
</dbReference>
<keyword evidence="10" id="KW-1185">Reference proteome</keyword>
<dbReference type="InterPro" id="IPR004090">
    <property type="entry name" value="Chemotax_Me-accpt_rcpt"/>
</dbReference>
<dbReference type="Proteomes" id="UP000546162">
    <property type="component" value="Unassembled WGS sequence"/>
</dbReference>
<dbReference type="SMART" id="SM00304">
    <property type="entry name" value="HAMP"/>
    <property type="match status" value="1"/>
</dbReference>
<dbReference type="GO" id="GO:0004888">
    <property type="term" value="F:transmembrane signaling receptor activity"/>
    <property type="evidence" value="ECO:0007669"/>
    <property type="project" value="InterPro"/>
</dbReference>
<dbReference type="PANTHER" id="PTHR32089:SF112">
    <property type="entry name" value="LYSOZYME-LIKE PROTEIN-RELATED"/>
    <property type="match status" value="1"/>
</dbReference>
<dbReference type="Pfam" id="PF00672">
    <property type="entry name" value="HAMP"/>
    <property type="match status" value="1"/>
</dbReference>
<evidence type="ECO:0000256" key="2">
    <source>
        <dbReference type="ARBA" id="ARBA00022989"/>
    </source>
</evidence>
<dbReference type="InterPro" id="IPR004089">
    <property type="entry name" value="MCPsignal_dom"/>
</dbReference>
<accession>A0A7W7M866</accession>
<gene>
    <name evidence="9" type="ORF">BJY16_004042</name>
</gene>
<evidence type="ECO:0000259" key="8">
    <source>
        <dbReference type="PROSITE" id="PS50885"/>
    </source>
</evidence>
<dbReference type="InterPro" id="IPR003660">
    <property type="entry name" value="HAMP_dom"/>
</dbReference>
<evidence type="ECO:0000256" key="4">
    <source>
        <dbReference type="ARBA" id="ARBA00029447"/>
    </source>
</evidence>
<keyword evidence="3 5" id="KW-0807">Transducer</keyword>
<dbReference type="CDD" id="cd06225">
    <property type="entry name" value="HAMP"/>
    <property type="match status" value="1"/>
</dbReference>
<feature type="transmembrane region" description="Helical" evidence="6">
    <location>
        <begin position="218"/>
        <end position="242"/>
    </location>
</feature>
<dbReference type="Pfam" id="PF00015">
    <property type="entry name" value="MCPsignal"/>
    <property type="match status" value="1"/>
</dbReference>
<evidence type="ECO:0000313" key="10">
    <source>
        <dbReference type="Proteomes" id="UP000546162"/>
    </source>
</evidence>
<evidence type="ECO:0000313" key="9">
    <source>
        <dbReference type="EMBL" id="MBB4740583.1"/>
    </source>
</evidence>
<keyword evidence="1 6" id="KW-0812">Transmembrane</keyword>
<dbReference type="AlphaFoldDB" id="A0A7W7M866"/>
<dbReference type="InterPro" id="IPR024478">
    <property type="entry name" value="HlyB_4HB_MCP"/>
</dbReference>
<dbReference type="PANTHER" id="PTHR32089">
    <property type="entry name" value="METHYL-ACCEPTING CHEMOTAXIS PROTEIN MCPB"/>
    <property type="match status" value="1"/>
</dbReference>
<dbReference type="Pfam" id="PF12729">
    <property type="entry name" value="4HB_MCP_1"/>
    <property type="match status" value="1"/>
</dbReference>
<feature type="transmembrane region" description="Helical" evidence="6">
    <location>
        <begin position="28"/>
        <end position="51"/>
    </location>
</feature>
<dbReference type="GO" id="GO:0007165">
    <property type="term" value="P:signal transduction"/>
    <property type="evidence" value="ECO:0007669"/>
    <property type="project" value="UniProtKB-KW"/>
</dbReference>
<evidence type="ECO:0000256" key="3">
    <source>
        <dbReference type="ARBA" id="ARBA00023224"/>
    </source>
</evidence>